<name>A0A6F8PSG3_9GAMM</name>
<dbReference type="InterPro" id="IPR036397">
    <property type="entry name" value="RNaseH_sf"/>
</dbReference>
<dbReference type="InterPro" id="IPR048020">
    <property type="entry name" value="Transpos_IS3"/>
</dbReference>
<protein>
    <recommendedName>
        <fullName evidence="1">Integrase catalytic domain-containing protein</fullName>
    </recommendedName>
</protein>
<dbReference type="InterPro" id="IPR050900">
    <property type="entry name" value="Transposase_IS3/IS150/IS904"/>
</dbReference>
<reference evidence="3" key="1">
    <citation type="submission" date="2019-11" db="EMBL/GenBank/DDBJ databases">
        <title>Isolation and characterization of two novel species in the genus Thiomicrorhabdus.</title>
        <authorList>
            <person name="Mochizuki J."/>
            <person name="Kojima H."/>
            <person name="Fukui M."/>
        </authorList>
    </citation>
    <scope>NUCLEOTIDE SEQUENCE [LARGE SCALE GENOMIC DNA]</scope>
    <source>
        <strain evidence="3">aks77</strain>
    </source>
</reference>
<dbReference type="Pfam" id="PF13333">
    <property type="entry name" value="rve_2"/>
    <property type="match status" value="1"/>
</dbReference>
<dbReference type="InterPro" id="IPR001584">
    <property type="entry name" value="Integrase_cat-core"/>
</dbReference>
<dbReference type="KEGG" id="tse:THMIRHAS_03990"/>
<dbReference type="EMBL" id="AP021889">
    <property type="protein sequence ID" value="BBP45026.1"/>
    <property type="molecule type" value="Genomic_DNA"/>
</dbReference>
<accession>A0A6F8PSG3</accession>
<dbReference type="Proteomes" id="UP000501726">
    <property type="component" value="Chromosome"/>
</dbReference>
<evidence type="ECO:0000313" key="2">
    <source>
        <dbReference type="EMBL" id="BBP45026.1"/>
    </source>
</evidence>
<evidence type="ECO:0000313" key="3">
    <source>
        <dbReference type="Proteomes" id="UP000501726"/>
    </source>
</evidence>
<dbReference type="GO" id="GO:0003676">
    <property type="term" value="F:nucleic acid binding"/>
    <property type="evidence" value="ECO:0007669"/>
    <property type="project" value="InterPro"/>
</dbReference>
<dbReference type="Pfam" id="PF00665">
    <property type="entry name" value="rve"/>
    <property type="match status" value="1"/>
</dbReference>
<dbReference type="InterPro" id="IPR025948">
    <property type="entry name" value="HTH-like_dom"/>
</dbReference>
<feature type="domain" description="Integrase catalytic" evidence="1">
    <location>
        <begin position="115"/>
        <end position="280"/>
    </location>
</feature>
<dbReference type="InterPro" id="IPR012337">
    <property type="entry name" value="RNaseH-like_sf"/>
</dbReference>
<dbReference type="PANTHER" id="PTHR46889:SF4">
    <property type="entry name" value="TRANSPOSASE INSO FOR INSERTION SEQUENCE ELEMENT IS911B-RELATED"/>
    <property type="match status" value="1"/>
</dbReference>
<dbReference type="PANTHER" id="PTHR46889">
    <property type="entry name" value="TRANSPOSASE INSF FOR INSERTION SEQUENCE IS3B-RELATED"/>
    <property type="match status" value="1"/>
</dbReference>
<dbReference type="PROSITE" id="PS50994">
    <property type="entry name" value="INTEGRASE"/>
    <property type="match status" value="1"/>
</dbReference>
<dbReference type="SUPFAM" id="SSF53098">
    <property type="entry name" value="Ribonuclease H-like"/>
    <property type="match status" value="1"/>
</dbReference>
<keyword evidence="3" id="KW-1185">Reference proteome</keyword>
<dbReference type="GO" id="GO:0015074">
    <property type="term" value="P:DNA integration"/>
    <property type="evidence" value="ECO:0007669"/>
    <property type="project" value="InterPro"/>
</dbReference>
<dbReference type="NCBIfam" id="NF033516">
    <property type="entry name" value="transpos_IS3"/>
    <property type="match status" value="1"/>
</dbReference>
<gene>
    <name evidence="2" type="ORF">THMIRHAS_03990</name>
</gene>
<proteinExistence type="predicted"/>
<dbReference type="Gene3D" id="3.30.420.10">
    <property type="entry name" value="Ribonuclease H-like superfamily/Ribonuclease H"/>
    <property type="match status" value="1"/>
</dbReference>
<organism evidence="2 3">
    <name type="scientific">Thiosulfatimonas sediminis</name>
    <dbReference type="NCBI Taxonomy" id="2675054"/>
    <lineage>
        <taxon>Bacteria</taxon>
        <taxon>Pseudomonadati</taxon>
        <taxon>Pseudomonadota</taxon>
        <taxon>Gammaproteobacteria</taxon>
        <taxon>Thiotrichales</taxon>
        <taxon>Piscirickettsiaceae</taxon>
        <taxon>Thiosulfatimonas</taxon>
    </lineage>
</organism>
<dbReference type="Pfam" id="PF13276">
    <property type="entry name" value="HTH_21"/>
    <property type="match status" value="1"/>
</dbReference>
<dbReference type="AlphaFoldDB" id="A0A6F8PSG3"/>
<sequence length="286" mass="33182">MDELIQEGLPVKPVSQVLKLSRSGYYAWKKRPKKAIKTEQLELYRTAKQLFKESRDSLGSRELAKALRKAGFPVSREKARRLMKTLGLVVKQRRAYKITTKRNLTHRVADNLVKMKFNPSAMNQVWAGDITYLKTPEGWLYLSVVMDLYSRRIIGWAVSERMTVELVMQSLQQAYWLRGHPKGVIFHSDRGSQYTSKRFATLLAKQNMTASMGDVGACWDNAVVERFFGSLKHDWLFKAYHPTRESMKQDVADYMRYYNLKRLHTANGDLTPIEYENCKKTVSKKA</sequence>
<evidence type="ECO:0000259" key="1">
    <source>
        <dbReference type="PROSITE" id="PS50994"/>
    </source>
</evidence>